<evidence type="ECO:0000313" key="5">
    <source>
        <dbReference type="Proteomes" id="UP000275012"/>
    </source>
</evidence>
<dbReference type="PANTHER" id="PTHR11579">
    <property type="entry name" value="PROTEIN-L-ISOASPARTATE O-METHYLTRANSFERASE"/>
    <property type="match status" value="1"/>
</dbReference>
<sequence>MTINYAQARENMVEQQVRPWEVLDRRVLSVIGRMPREAFVDPAHRELAYSDLSLPLGHDQFMMKPVVEGRTLQALLPEAYETVLEIGTGSGYLTACLAALAKSVHSLEIQPALAENARTRLAGQGSANATVETADAMQWSTQQRFDVVCVTGAVAEIPAHFRDWLVPRGRMFVIHGESPVMEATVVHADVNARPAESLFETDIPYLLGAAPAPRFVL</sequence>
<evidence type="ECO:0000256" key="1">
    <source>
        <dbReference type="ARBA" id="ARBA00005369"/>
    </source>
</evidence>
<proteinExistence type="inferred from homology"/>
<name>A0A3M2HTQ3_9GAMM</name>
<dbReference type="EMBL" id="RFLY01000007">
    <property type="protein sequence ID" value="RMH93111.1"/>
    <property type="molecule type" value="Genomic_DNA"/>
</dbReference>
<dbReference type="CDD" id="cd02440">
    <property type="entry name" value="AdoMet_MTases"/>
    <property type="match status" value="1"/>
</dbReference>
<keyword evidence="4" id="KW-0489">Methyltransferase</keyword>
<dbReference type="SUPFAM" id="SSF53335">
    <property type="entry name" value="S-adenosyl-L-methionine-dependent methyltransferases"/>
    <property type="match status" value="1"/>
</dbReference>
<dbReference type="PANTHER" id="PTHR11579:SF18">
    <property type="entry name" value="PROTEIN-L-ISOASPARTATE O-METHYLTRANSFERASE"/>
    <property type="match status" value="1"/>
</dbReference>
<comment type="similarity">
    <text evidence="1">Belongs to the methyltransferase superfamily. L-isoaspartyl/D-aspartyl protein methyltransferase family.</text>
</comment>
<dbReference type="AlphaFoldDB" id="A0A3M2HTQ3"/>
<dbReference type="InterPro" id="IPR029063">
    <property type="entry name" value="SAM-dependent_MTases_sf"/>
</dbReference>
<dbReference type="Proteomes" id="UP000275012">
    <property type="component" value="Unassembled WGS sequence"/>
</dbReference>
<dbReference type="Pfam" id="PF01135">
    <property type="entry name" value="PCMT"/>
    <property type="match status" value="1"/>
</dbReference>
<dbReference type="GO" id="GO:0032259">
    <property type="term" value="P:methylation"/>
    <property type="evidence" value="ECO:0007669"/>
    <property type="project" value="UniProtKB-KW"/>
</dbReference>
<accession>A0A3M2HTQ3</accession>
<keyword evidence="5" id="KW-1185">Reference proteome</keyword>
<reference evidence="4 5" key="1">
    <citation type="submission" date="2018-10" db="EMBL/GenBank/DDBJ databases">
        <title>Proposal of Lysobacter pythonis sp. nov. isolated from royal pythons (Python regius).</title>
        <authorList>
            <person name="Hans-Juergen B."/>
            <person name="Huptas C."/>
            <person name="Sandra B."/>
            <person name="Igor L."/>
            <person name="Joachim S."/>
            <person name="Siegfried S."/>
            <person name="Mareike W."/>
            <person name="Peter K."/>
        </authorList>
    </citation>
    <scope>NUCLEOTIDE SEQUENCE [LARGE SCALE GENOMIC DNA]</scope>
    <source>
        <strain evidence="4 5">4284/11</strain>
    </source>
</reference>
<keyword evidence="4" id="KW-0808">Transferase</keyword>
<evidence type="ECO:0000256" key="2">
    <source>
        <dbReference type="ARBA" id="ARBA00013346"/>
    </source>
</evidence>
<protein>
    <recommendedName>
        <fullName evidence="2">Protein-L-isoaspartate O-methyltransferase</fullName>
    </recommendedName>
    <alternativeName>
        <fullName evidence="3">Protein L-isoaspartyl methyltransferase</fullName>
    </alternativeName>
</protein>
<gene>
    <name evidence="4" type="ORF">EBB59_06105</name>
</gene>
<evidence type="ECO:0000313" key="4">
    <source>
        <dbReference type="EMBL" id="RMH93111.1"/>
    </source>
</evidence>
<comment type="caution">
    <text evidence="4">The sequence shown here is derived from an EMBL/GenBank/DDBJ whole genome shotgun (WGS) entry which is preliminary data.</text>
</comment>
<dbReference type="Gene3D" id="3.40.50.150">
    <property type="entry name" value="Vaccinia Virus protein VP39"/>
    <property type="match status" value="1"/>
</dbReference>
<organism evidence="4 5">
    <name type="scientific">Solilutibacter pythonis</name>
    <dbReference type="NCBI Taxonomy" id="2483112"/>
    <lineage>
        <taxon>Bacteria</taxon>
        <taxon>Pseudomonadati</taxon>
        <taxon>Pseudomonadota</taxon>
        <taxon>Gammaproteobacteria</taxon>
        <taxon>Lysobacterales</taxon>
        <taxon>Lysobacteraceae</taxon>
        <taxon>Solilutibacter</taxon>
    </lineage>
</organism>
<evidence type="ECO:0000256" key="3">
    <source>
        <dbReference type="ARBA" id="ARBA00030757"/>
    </source>
</evidence>
<dbReference type="GO" id="GO:0005737">
    <property type="term" value="C:cytoplasm"/>
    <property type="evidence" value="ECO:0007669"/>
    <property type="project" value="TreeGrafter"/>
</dbReference>
<dbReference type="RefSeq" id="WP_122101271.1">
    <property type="nucleotide sequence ID" value="NZ_RFLY01000007.1"/>
</dbReference>
<dbReference type="GO" id="GO:0004719">
    <property type="term" value="F:protein-L-isoaspartate (D-aspartate) O-methyltransferase activity"/>
    <property type="evidence" value="ECO:0007669"/>
    <property type="project" value="InterPro"/>
</dbReference>
<dbReference type="OrthoDB" id="9810066at2"/>
<dbReference type="InterPro" id="IPR000682">
    <property type="entry name" value="PCMT"/>
</dbReference>